<evidence type="ECO:0000259" key="1">
    <source>
        <dbReference type="Pfam" id="PF11274"/>
    </source>
</evidence>
<dbReference type="STRING" id="2282107.A0A286UVP9"/>
<dbReference type="PANTHER" id="PTHR40370:SF1">
    <property type="entry name" value="DUF3074 DOMAIN-CONTAINING PROTEIN"/>
    <property type="match status" value="1"/>
</dbReference>
<dbReference type="SUPFAM" id="SSF55961">
    <property type="entry name" value="Bet v1-like"/>
    <property type="match status" value="1"/>
</dbReference>
<accession>A0A286UVP9</accession>
<evidence type="ECO:0000313" key="2">
    <source>
        <dbReference type="EMBL" id="PAV23679.1"/>
    </source>
</evidence>
<sequence>MIFGSTKLNITPVKVSEIPPEGELLQAGRELIKASQEWKQTKVFCKGLVQGITAPKASDDDEPWFGRVSVHDSTSISFDELWFGLGTKKPEHESKFVHNIDGIKLLKQNSDQAEIWNIHYKFSPPISNRTFTVLQVIELDTSSPKRSGLIVSIPIDTSPDAELHKQEIHGVRGRYVSVERIQELEDGKIEWRMVTSSIPGGSIPSFVVHTSLPGQIANDVPLFLKWYESDKEYFKQGTSKPESEVQS</sequence>
<feature type="domain" description="DUF3074" evidence="1">
    <location>
        <begin position="64"/>
        <end position="226"/>
    </location>
</feature>
<dbReference type="InterPro" id="IPR024500">
    <property type="entry name" value="DUF3074"/>
</dbReference>
<dbReference type="Pfam" id="PF11274">
    <property type="entry name" value="DUF3074"/>
    <property type="match status" value="1"/>
</dbReference>
<dbReference type="InParanoid" id="A0A286UVP9"/>
<evidence type="ECO:0000313" key="3">
    <source>
        <dbReference type="Proteomes" id="UP000217199"/>
    </source>
</evidence>
<dbReference type="Gene3D" id="3.30.530.20">
    <property type="match status" value="1"/>
</dbReference>
<dbReference type="InterPro" id="IPR023393">
    <property type="entry name" value="START-like_dom_sf"/>
</dbReference>
<dbReference type="OrthoDB" id="6423603at2759"/>
<dbReference type="Proteomes" id="UP000217199">
    <property type="component" value="Unassembled WGS sequence"/>
</dbReference>
<name>A0A286UVP9_9AGAM</name>
<dbReference type="AlphaFoldDB" id="A0A286UVP9"/>
<gene>
    <name evidence="2" type="ORF">PNOK_0074700</name>
</gene>
<keyword evidence="3" id="KW-1185">Reference proteome</keyword>
<dbReference type="PANTHER" id="PTHR40370">
    <property type="entry name" value="EXPRESSED PROTEIN"/>
    <property type="match status" value="1"/>
</dbReference>
<organism evidence="2 3">
    <name type="scientific">Pyrrhoderma noxium</name>
    <dbReference type="NCBI Taxonomy" id="2282107"/>
    <lineage>
        <taxon>Eukaryota</taxon>
        <taxon>Fungi</taxon>
        <taxon>Dikarya</taxon>
        <taxon>Basidiomycota</taxon>
        <taxon>Agaricomycotina</taxon>
        <taxon>Agaricomycetes</taxon>
        <taxon>Hymenochaetales</taxon>
        <taxon>Hymenochaetaceae</taxon>
        <taxon>Pyrrhoderma</taxon>
    </lineage>
</organism>
<comment type="caution">
    <text evidence="2">The sequence shown here is derived from an EMBL/GenBank/DDBJ whole genome shotgun (WGS) entry which is preliminary data.</text>
</comment>
<proteinExistence type="predicted"/>
<protein>
    <recommendedName>
        <fullName evidence="1">DUF3074 domain-containing protein</fullName>
    </recommendedName>
</protein>
<reference evidence="2 3" key="1">
    <citation type="journal article" date="2017" name="Mol. Ecol.">
        <title>Comparative and population genomic landscape of Phellinus noxius: A hypervariable fungus causing root rot in trees.</title>
        <authorList>
            <person name="Chung C.L."/>
            <person name="Lee T.J."/>
            <person name="Akiba M."/>
            <person name="Lee H.H."/>
            <person name="Kuo T.H."/>
            <person name="Liu D."/>
            <person name="Ke H.M."/>
            <person name="Yokoi T."/>
            <person name="Roa M.B."/>
            <person name="Lu M.J."/>
            <person name="Chang Y.Y."/>
            <person name="Ann P.J."/>
            <person name="Tsai J.N."/>
            <person name="Chen C.Y."/>
            <person name="Tzean S.S."/>
            <person name="Ota Y."/>
            <person name="Hattori T."/>
            <person name="Sahashi N."/>
            <person name="Liou R.F."/>
            <person name="Kikuchi T."/>
            <person name="Tsai I.J."/>
        </authorList>
    </citation>
    <scope>NUCLEOTIDE SEQUENCE [LARGE SCALE GENOMIC DNA]</scope>
    <source>
        <strain evidence="2 3">FFPRI411160</strain>
    </source>
</reference>
<dbReference type="EMBL" id="NBII01000001">
    <property type="protein sequence ID" value="PAV23679.1"/>
    <property type="molecule type" value="Genomic_DNA"/>
</dbReference>